<reference evidence="3 6" key="2">
    <citation type="journal article" date="2020" name="Cell Host Microbe">
        <title>Functional and Genomic Variation between Human-Derived Isolates of Lachnospiraceae Reveals Inter- and Intra-Species Diversity.</title>
        <authorList>
            <person name="Sorbara M.T."/>
            <person name="Littmann E.R."/>
            <person name="Fontana E."/>
            <person name="Moody T.U."/>
            <person name="Kohout C.E."/>
            <person name="Gjonbalaj M."/>
            <person name="Eaton V."/>
            <person name="Seok R."/>
            <person name="Leiner I.M."/>
            <person name="Pamer E.G."/>
        </authorList>
    </citation>
    <scope>NUCLEOTIDE SEQUENCE [LARGE SCALE GENOMIC DNA]</scope>
    <source>
        <strain evidence="3 6">MSK.14.57</strain>
    </source>
</reference>
<evidence type="ECO:0000313" key="6">
    <source>
        <dbReference type="Proteomes" id="UP001644750"/>
    </source>
</evidence>
<dbReference type="RefSeq" id="WP_055072742.1">
    <property type="nucleotide sequence ID" value="NZ_BAABYN010000001.1"/>
</dbReference>
<dbReference type="Proteomes" id="UP000095553">
    <property type="component" value="Unassembled WGS sequence"/>
</dbReference>
<evidence type="ECO:0000313" key="3">
    <source>
        <dbReference type="EMBL" id="NSJ80728.1"/>
    </source>
</evidence>
<reference evidence="4 5" key="1">
    <citation type="submission" date="2015-09" db="EMBL/GenBank/DDBJ databases">
        <authorList>
            <consortium name="Pathogen Informatics"/>
        </authorList>
    </citation>
    <scope>NUCLEOTIDE SEQUENCE [LARGE SCALE GENOMIC DNA]</scope>
    <source>
        <strain evidence="2 5">2789STDY5834908</strain>
        <strain evidence="1 4">2789STDY5834959</strain>
    </source>
</reference>
<keyword evidence="6" id="KW-1185">Reference proteome</keyword>
<proteinExistence type="predicted"/>
<dbReference type="EMBL" id="CZAU01000006">
    <property type="protein sequence ID" value="CUP22600.1"/>
    <property type="molecule type" value="Genomic_DNA"/>
</dbReference>
<dbReference type="EMBL" id="CYXY01000007">
    <property type="protein sequence ID" value="CUM92060.1"/>
    <property type="molecule type" value="Genomic_DNA"/>
</dbReference>
<evidence type="ECO:0000313" key="4">
    <source>
        <dbReference type="Proteomes" id="UP000095553"/>
    </source>
</evidence>
<dbReference type="Proteomes" id="UP001644750">
    <property type="component" value="Unassembled WGS sequence"/>
</dbReference>
<sequence>MSNLYFDNVVQVGQLYLEYVFFEFESEPILFTCHDQLNQTYLCLCSDIRYGQKWIITKCNTKILRALITAEIDIVTAFLKQQKAIVVVMDMNGEEESYEINTKEIDPLDLPKPGTFIRCNKAKAQNYLLQKEDRTTFLRLKQTKHEIDIKEPKKKFPYMNKNASVSSLMNEEYSYKEDNSNIDISKAKISYAA</sequence>
<dbReference type="AlphaFoldDB" id="A0A174LLN0"/>
<dbReference type="EMBL" id="JAAITB010000038">
    <property type="protein sequence ID" value="NSJ80728.1"/>
    <property type="molecule type" value="Genomic_DNA"/>
</dbReference>
<evidence type="ECO:0000313" key="5">
    <source>
        <dbReference type="Proteomes" id="UP000095564"/>
    </source>
</evidence>
<reference evidence="3" key="3">
    <citation type="submission" date="2020-02" db="EMBL/GenBank/DDBJ databases">
        <authorList>
            <person name="Littmann E."/>
            <person name="Sorbara M."/>
        </authorList>
    </citation>
    <scope>NUCLEOTIDE SEQUENCE</scope>
    <source>
        <strain evidence="3">MSK.14.57</strain>
    </source>
</reference>
<evidence type="ECO:0000313" key="2">
    <source>
        <dbReference type="EMBL" id="CUP22600.1"/>
    </source>
</evidence>
<evidence type="ECO:0000313" key="1">
    <source>
        <dbReference type="EMBL" id="CUM92060.1"/>
    </source>
</evidence>
<protein>
    <submittedName>
        <fullName evidence="2">Uncharacterized protein</fullName>
    </submittedName>
</protein>
<gene>
    <name evidence="2" type="ORF">ERS852520_00879</name>
    <name evidence="1" type="ORF">ERS852571_01384</name>
    <name evidence="3" type="ORF">G5A72_14310</name>
</gene>
<dbReference type="OrthoDB" id="2065084at2"/>
<name>A0A174LLN0_ANAHA</name>
<accession>A0A174LLN0</accession>
<dbReference type="Proteomes" id="UP000095564">
    <property type="component" value="Unassembled WGS sequence"/>
</dbReference>
<organism evidence="2 5">
    <name type="scientific">Anaerostipes hadrus</name>
    <dbReference type="NCBI Taxonomy" id="649756"/>
    <lineage>
        <taxon>Bacteria</taxon>
        <taxon>Bacillati</taxon>
        <taxon>Bacillota</taxon>
        <taxon>Clostridia</taxon>
        <taxon>Lachnospirales</taxon>
        <taxon>Lachnospiraceae</taxon>
        <taxon>Anaerostipes</taxon>
    </lineage>
</organism>